<dbReference type="InterPro" id="IPR050465">
    <property type="entry name" value="UPF0194_transport"/>
</dbReference>
<evidence type="ECO:0000256" key="3">
    <source>
        <dbReference type="ARBA" id="ARBA00023054"/>
    </source>
</evidence>
<evidence type="ECO:0000256" key="1">
    <source>
        <dbReference type="ARBA" id="ARBA00004196"/>
    </source>
</evidence>
<reference evidence="10" key="1">
    <citation type="journal article" date="2019" name="Int. J. Syst. Evol. Microbiol.">
        <title>The Global Catalogue of Microorganisms (GCM) 10K type strain sequencing project: providing services to taxonomists for standard genome sequencing and annotation.</title>
        <authorList>
            <consortium name="The Broad Institute Genomics Platform"/>
            <consortium name="The Broad Institute Genome Sequencing Center for Infectious Disease"/>
            <person name="Wu L."/>
            <person name="Ma J."/>
        </authorList>
    </citation>
    <scope>NUCLEOTIDE SEQUENCE [LARGE SCALE GENOMIC DNA]</scope>
    <source>
        <strain evidence="10">JCM 18657</strain>
    </source>
</reference>
<dbReference type="Proteomes" id="UP001596528">
    <property type="component" value="Unassembled WGS sequence"/>
</dbReference>
<gene>
    <name evidence="9" type="ORF">ACFQWB_08040</name>
</gene>
<keyword evidence="10" id="KW-1185">Reference proteome</keyword>
<name>A0ABW2V4T4_9BACL</name>
<organism evidence="9 10">
    <name type="scientific">Paenibacillus thermoaerophilus</name>
    <dbReference type="NCBI Taxonomy" id="1215385"/>
    <lineage>
        <taxon>Bacteria</taxon>
        <taxon>Bacillati</taxon>
        <taxon>Bacillota</taxon>
        <taxon>Bacilli</taxon>
        <taxon>Bacillales</taxon>
        <taxon>Paenibacillaceae</taxon>
        <taxon>Paenibacillus</taxon>
    </lineage>
</organism>
<dbReference type="Pfam" id="PF25990">
    <property type="entry name" value="Beta-barrel_YknX"/>
    <property type="match status" value="1"/>
</dbReference>
<feature type="region of interest" description="Disordered" evidence="5">
    <location>
        <begin position="550"/>
        <end position="601"/>
    </location>
</feature>
<dbReference type="RefSeq" id="WP_170209402.1">
    <property type="nucleotide sequence ID" value="NZ_JBHTGQ010000018.1"/>
</dbReference>
<protein>
    <submittedName>
        <fullName evidence="9">Efflux RND transporter periplasmic adaptor subunit</fullName>
    </submittedName>
</protein>
<feature type="coiled-coil region" evidence="4">
    <location>
        <begin position="299"/>
        <end position="329"/>
    </location>
</feature>
<comment type="caution">
    <text evidence="9">The sequence shown here is derived from an EMBL/GenBank/DDBJ whole genome shotgun (WGS) entry which is preliminary data.</text>
</comment>
<evidence type="ECO:0000259" key="7">
    <source>
        <dbReference type="Pfam" id="PF25967"/>
    </source>
</evidence>
<evidence type="ECO:0000256" key="2">
    <source>
        <dbReference type="ARBA" id="ARBA00009477"/>
    </source>
</evidence>
<dbReference type="InterPro" id="IPR006143">
    <property type="entry name" value="RND_pump_MFP"/>
</dbReference>
<feature type="compositionally biased region" description="Gly residues" evidence="5">
    <location>
        <begin position="557"/>
        <end position="601"/>
    </location>
</feature>
<accession>A0ABW2V4T4</accession>
<comment type="subcellular location">
    <subcellularLocation>
        <location evidence="1">Cell envelope</location>
    </subcellularLocation>
</comment>
<feature type="domain" description="YknX-like beta-barrel" evidence="8">
    <location>
        <begin position="377"/>
        <end position="448"/>
    </location>
</feature>
<dbReference type="SUPFAM" id="SSF111369">
    <property type="entry name" value="HlyD-like secretion proteins"/>
    <property type="match status" value="2"/>
</dbReference>
<dbReference type="Gene3D" id="2.40.50.100">
    <property type="match status" value="2"/>
</dbReference>
<dbReference type="PANTHER" id="PTHR32347">
    <property type="entry name" value="EFFLUX SYSTEM COMPONENT YKNX-RELATED"/>
    <property type="match status" value="1"/>
</dbReference>
<dbReference type="NCBIfam" id="TIGR01730">
    <property type="entry name" value="RND_mfp"/>
    <property type="match status" value="1"/>
</dbReference>
<evidence type="ECO:0000256" key="4">
    <source>
        <dbReference type="SAM" id="Coils"/>
    </source>
</evidence>
<dbReference type="InterPro" id="IPR058636">
    <property type="entry name" value="Beta-barrel_YknX"/>
</dbReference>
<evidence type="ECO:0000256" key="5">
    <source>
        <dbReference type="SAM" id="MobiDB-lite"/>
    </source>
</evidence>
<dbReference type="Pfam" id="PF25967">
    <property type="entry name" value="RND-MFP_C"/>
    <property type="match status" value="1"/>
</dbReference>
<dbReference type="Gene3D" id="1.10.287.470">
    <property type="entry name" value="Helix hairpin bin"/>
    <property type="match status" value="1"/>
</dbReference>
<keyword evidence="3 4" id="KW-0175">Coiled coil</keyword>
<feature type="coiled-coil region" evidence="4">
    <location>
        <begin position="100"/>
        <end position="134"/>
    </location>
</feature>
<proteinExistence type="inferred from homology"/>
<evidence type="ECO:0000259" key="8">
    <source>
        <dbReference type="Pfam" id="PF25990"/>
    </source>
</evidence>
<dbReference type="InterPro" id="IPR058627">
    <property type="entry name" value="MdtA-like_C"/>
</dbReference>
<dbReference type="Gene3D" id="2.40.420.20">
    <property type="match status" value="1"/>
</dbReference>
<evidence type="ECO:0000256" key="6">
    <source>
        <dbReference type="SAM" id="SignalP"/>
    </source>
</evidence>
<sequence>MKVLRSKKWPALTLAAVLAAGGSTTYYVLAAGKETKTEEVQYTEYKVARGNIRTSISGTSQFQAQSVQDITIPADGTIKTMNLTRSMAVKKGDILLEIANPTLEANLKNAEAQLSKLERELADLQAQQGSMTIKAPISGTITFANNIDTGSSVNKQTKIGSVADASTVTVKLPVLLEEASQLAAGDTVELDVTGYLLTRTGTIRDIGSQPKAAANGARVLEITVAAENDGSLAAGMDVTGKISKNGVEIVSQASGKLEVAQTVSVFSKASGTIEQLLFKNGDRVEAGQTIAKLANPTLADEILAKQADVERQRAAVEEQRAKLAELTVTAPFDGVFSSDFADQKKNVLASYPVGAKATAGTTLGAVASENSLTLAIQVDELDMPQVKQGLKAVVTVEALPGRVFEGEVTQVSTVGVTTNGVTYYDAMLTVQNSQTNELKYGMTATAEVLIQDKQNVLVVPIEALQSQRGNRFVSIKKADGTIEEQHPVKIGQRSKTMVEITEGLSEGDIVVIPQRRTAQNLSQQQINQLRQQFGGGAGGAVQISPEMIQQFQQQRQQGGGGGGTGGFQGGAGSGRSGGGSGSGAGGSGSGAGAGAARGGGQ</sequence>
<evidence type="ECO:0000313" key="10">
    <source>
        <dbReference type="Proteomes" id="UP001596528"/>
    </source>
</evidence>
<feature type="domain" description="Multidrug resistance protein MdtA-like C-terminal permuted SH3" evidence="7">
    <location>
        <begin position="455"/>
        <end position="512"/>
    </location>
</feature>
<keyword evidence="6" id="KW-0732">Signal</keyword>
<dbReference type="Gene3D" id="2.40.30.170">
    <property type="match status" value="2"/>
</dbReference>
<dbReference type="PANTHER" id="PTHR32347:SF14">
    <property type="entry name" value="EFFLUX SYSTEM COMPONENT YKNX-RELATED"/>
    <property type="match status" value="1"/>
</dbReference>
<feature type="chain" id="PRO_5045418444" evidence="6">
    <location>
        <begin position="31"/>
        <end position="601"/>
    </location>
</feature>
<dbReference type="EMBL" id="JBHTGQ010000018">
    <property type="protein sequence ID" value="MFC7749889.1"/>
    <property type="molecule type" value="Genomic_DNA"/>
</dbReference>
<evidence type="ECO:0000313" key="9">
    <source>
        <dbReference type="EMBL" id="MFC7749889.1"/>
    </source>
</evidence>
<feature type="signal peptide" evidence="6">
    <location>
        <begin position="1"/>
        <end position="30"/>
    </location>
</feature>
<comment type="similarity">
    <text evidence="2">Belongs to the membrane fusion protein (MFP) (TC 8.A.1) family.</text>
</comment>